<gene>
    <name evidence="2" type="ORF">CPT03_05225</name>
</gene>
<protein>
    <submittedName>
        <fullName evidence="2">Uncharacterized protein</fullName>
    </submittedName>
</protein>
<evidence type="ECO:0000256" key="1">
    <source>
        <dbReference type="SAM" id="MobiDB-lite"/>
    </source>
</evidence>
<dbReference type="AlphaFoldDB" id="A0A2D1U2S9"/>
<reference evidence="2 3" key="1">
    <citation type="submission" date="2017-10" db="EMBL/GenBank/DDBJ databases">
        <title>Whole genome of Pedobacter ginsengisoli T01R-27 isolated from tomato rhizosphere.</title>
        <authorList>
            <person name="Weon H.-Y."/>
            <person name="Lee S.A."/>
            <person name="Sang M.K."/>
            <person name="Song J."/>
        </authorList>
    </citation>
    <scope>NUCLEOTIDE SEQUENCE [LARGE SCALE GENOMIC DNA]</scope>
    <source>
        <strain evidence="2 3">T01R-27</strain>
    </source>
</reference>
<organism evidence="2 3">
    <name type="scientific">Pedobacter ginsengisoli</name>
    <dbReference type="NCBI Taxonomy" id="363852"/>
    <lineage>
        <taxon>Bacteria</taxon>
        <taxon>Pseudomonadati</taxon>
        <taxon>Bacteroidota</taxon>
        <taxon>Sphingobacteriia</taxon>
        <taxon>Sphingobacteriales</taxon>
        <taxon>Sphingobacteriaceae</taxon>
        <taxon>Pedobacter</taxon>
    </lineage>
</organism>
<feature type="region of interest" description="Disordered" evidence="1">
    <location>
        <begin position="121"/>
        <end position="167"/>
    </location>
</feature>
<evidence type="ECO:0000313" key="2">
    <source>
        <dbReference type="EMBL" id="ATP55908.1"/>
    </source>
</evidence>
<name>A0A2D1U2S9_9SPHI</name>
<keyword evidence="3" id="KW-1185">Reference proteome</keyword>
<evidence type="ECO:0000313" key="3">
    <source>
        <dbReference type="Proteomes" id="UP000223749"/>
    </source>
</evidence>
<proteinExistence type="predicted"/>
<dbReference type="KEGG" id="pgs:CPT03_05225"/>
<dbReference type="Proteomes" id="UP000223749">
    <property type="component" value="Chromosome"/>
</dbReference>
<accession>A0A2D1U2S9</accession>
<dbReference type="EMBL" id="CP024091">
    <property type="protein sequence ID" value="ATP55908.1"/>
    <property type="molecule type" value="Genomic_DNA"/>
</dbReference>
<sequence length="167" mass="20499">MLGFASIIAATGSAKAQVNISVNIGSQPQWGPRGYDYVDYYYMPDIESYYYVPTRQFIYLNGNRWIHSRSLPHRYRGYNLYSGRKYVINSPRPYHNHNVYRVKYGRHDNWKGNKRYYSERYREDRHHDRGGKRYRERDNDRRRDNRHYENRRERRDPGIERIIRPRG</sequence>